<feature type="transmembrane region" description="Helical" evidence="7">
    <location>
        <begin position="262"/>
        <end position="285"/>
    </location>
</feature>
<dbReference type="InterPro" id="IPR011009">
    <property type="entry name" value="Kinase-like_dom_sf"/>
</dbReference>
<evidence type="ECO:0000256" key="1">
    <source>
        <dbReference type="ARBA" id="ARBA00012513"/>
    </source>
</evidence>
<feature type="compositionally biased region" description="Low complexity" evidence="6">
    <location>
        <begin position="304"/>
        <end position="314"/>
    </location>
</feature>
<dbReference type="Gene3D" id="1.10.510.10">
    <property type="entry name" value="Transferase(Phosphotransferase) domain 1"/>
    <property type="match status" value="1"/>
</dbReference>
<organism evidence="9 10">
    <name type="scientific">Dictyobacter kobayashii</name>
    <dbReference type="NCBI Taxonomy" id="2014872"/>
    <lineage>
        <taxon>Bacteria</taxon>
        <taxon>Bacillati</taxon>
        <taxon>Chloroflexota</taxon>
        <taxon>Ktedonobacteria</taxon>
        <taxon>Ktedonobacterales</taxon>
        <taxon>Dictyobacteraceae</taxon>
        <taxon>Dictyobacter</taxon>
    </lineage>
</organism>
<dbReference type="SUPFAM" id="SSF56112">
    <property type="entry name" value="Protein kinase-like (PK-like)"/>
    <property type="match status" value="1"/>
</dbReference>
<feature type="domain" description="Protein kinase" evidence="8">
    <location>
        <begin position="1"/>
        <end position="219"/>
    </location>
</feature>
<feature type="region of interest" description="Disordered" evidence="6">
    <location>
        <begin position="299"/>
        <end position="318"/>
    </location>
</feature>
<dbReference type="GO" id="GO:0004674">
    <property type="term" value="F:protein serine/threonine kinase activity"/>
    <property type="evidence" value="ECO:0007669"/>
    <property type="project" value="UniProtKB-EC"/>
</dbReference>
<dbReference type="AlphaFoldDB" id="A0A402AUX3"/>
<evidence type="ECO:0000259" key="8">
    <source>
        <dbReference type="PROSITE" id="PS50011"/>
    </source>
</evidence>
<evidence type="ECO:0000313" key="9">
    <source>
        <dbReference type="EMBL" id="GCE22918.1"/>
    </source>
</evidence>
<keyword evidence="4" id="KW-0418">Kinase</keyword>
<protein>
    <recommendedName>
        <fullName evidence="1">non-specific serine/threonine protein kinase</fullName>
        <ecNumber evidence="1">2.7.11.1</ecNumber>
    </recommendedName>
</protein>
<evidence type="ECO:0000256" key="4">
    <source>
        <dbReference type="ARBA" id="ARBA00022777"/>
    </source>
</evidence>
<dbReference type="InterPro" id="IPR050660">
    <property type="entry name" value="NEK_Ser/Thr_kinase"/>
</dbReference>
<dbReference type="EC" id="2.7.11.1" evidence="1"/>
<evidence type="ECO:0000256" key="2">
    <source>
        <dbReference type="ARBA" id="ARBA00022679"/>
    </source>
</evidence>
<dbReference type="PANTHER" id="PTHR43671">
    <property type="entry name" value="SERINE/THREONINE-PROTEIN KINASE NEK"/>
    <property type="match status" value="1"/>
</dbReference>
<dbReference type="EMBL" id="BIFS01000002">
    <property type="protein sequence ID" value="GCE22918.1"/>
    <property type="molecule type" value="Genomic_DNA"/>
</dbReference>
<keyword evidence="5" id="KW-0067">ATP-binding</keyword>
<evidence type="ECO:0000256" key="6">
    <source>
        <dbReference type="SAM" id="MobiDB-lite"/>
    </source>
</evidence>
<keyword evidence="7" id="KW-1133">Transmembrane helix</keyword>
<name>A0A402AUX3_9CHLR</name>
<evidence type="ECO:0000256" key="3">
    <source>
        <dbReference type="ARBA" id="ARBA00022741"/>
    </source>
</evidence>
<reference evidence="10" key="1">
    <citation type="submission" date="2018-12" db="EMBL/GenBank/DDBJ databases">
        <title>Tengunoibacter tsumagoiensis gen. nov., sp. nov., Dictyobacter kobayashii sp. nov., D. alpinus sp. nov., and D. joshuensis sp. nov. and description of Dictyobacteraceae fam. nov. within the order Ktedonobacterales isolated from Tengu-no-mugimeshi.</title>
        <authorList>
            <person name="Wang C.M."/>
            <person name="Zheng Y."/>
            <person name="Sakai Y."/>
            <person name="Toyoda A."/>
            <person name="Minakuchi Y."/>
            <person name="Abe K."/>
            <person name="Yokota A."/>
            <person name="Yabe S."/>
        </authorList>
    </citation>
    <scope>NUCLEOTIDE SEQUENCE [LARGE SCALE GENOMIC DNA]</scope>
    <source>
        <strain evidence="10">Uno11</strain>
    </source>
</reference>
<dbReference type="Proteomes" id="UP000287188">
    <property type="component" value="Unassembled WGS sequence"/>
</dbReference>
<keyword evidence="7" id="KW-0812">Transmembrane</keyword>
<evidence type="ECO:0000313" key="10">
    <source>
        <dbReference type="Proteomes" id="UP000287188"/>
    </source>
</evidence>
<keyword evidence="2" id="KW-0808">Transferase</keyword>
<dbReference type="Pfam" id="PF00069">
    <property type="entry name" value="Pkinase"/>
    <property type="match status" value="1"/>
</dbReference>
<dbReference type="GO" id="GO:0005524">
    <property type="term" value="F:ATP binding"/>
    <property type="evidence" value="ECO:0007669"/>
    <property type="project" value="UniProtKB-KW"/>
</dbReference>
<dbReference type="PROSITE" id="PS50011">
    <property type="entry name" value="PROTEIN_KINASE_DOM"/>
    <property type="match status" value="1"/>
</dbReference>
<dbReference type="InterPro" id="IPR000719">
    <property type="entry name" value="Prot_kinase_dom"/>
</dbReference>
<keyword evidence="7" id="KW-0472">Membrane</keyword>
<evidence type="ECO:0000256" key="5">
    <source>
        <dbReference type="ARBA" id="ARBA00022840"/>
    </source>
</evidence>
<dbReference type="CDD" id="cd14014">
    <property type="entry name" value="STKc_PknB_like"/>
    <property type="match status" value="1"/>
</dbReference>
<accession>A0A402AUX3</accession>
<evidence type="ECO:0000256" key="7">
    <source>
        <dbReference type="SAM" id="Phobius"/>
    </source>
</evidence>
<gene>
    <name evidence="9" type="ORF">KDK_67180</name>
</gene>
<comment type="caution">
    <text evidence="9">The sequence shown here is derived from an EMBL/GenBank/DDBJ whole genome shotgun (WGS) entry which is preliminary data.</text>
</comment>
<proteinExistence type="predicted"/>
<dbReference type="SMART" id="SM00220">
    <property type="entry name" value="S_TKc"/>
    <property type="match status" value="1"/>
</dbReference>
<dbReference type="PANTHER" id="PTHR43671:SF13">
    <property type="entry name" value="SERINE_THREONINE-PROTEIN KINASE NEK2"/>
    <property type="match status" value="1"/>
</dbReference>
<keyword evidence="3" id="KW-0547">Nucleotide-binding</keyword>
<keyword evidence="10" id="KW-1185">Reference proteome</keyword>
<sequence>MLVRKIWQGFVFASNYAPAGSLQQFLAKPLPQARALAIIRQVGEALQAAHKQGIVHGNLMPNNILFLQREAEIEAQDTAIMDEQPVTPAATDQVVITDFYLSSLAATQTFNTVNEHPQLRFYMAPEQFQGVRNALTDQYALAAIAYELFTGATPFAGSARTTLQHKHEDALPAAPDKLNPALSPAIAQAIVKALAKNPTERFPSVQDFLAAMESDHTAALNADPDVAVASTKKIKAALSRAPFINVRQSGRAARQPVRRKRLLLALLLLLLLLGASVFYVSGLYLPLLNGVLAARSTPTPTIASRSTTSTQQSRAGITATATQNNVRQPTPTNGVTPAITATSAPLPTATATTINVNLQVQPTPTPTPTPQAVATPTPTPNIISPPAPPGQGTVKPVLECVQLQGSSGYLAKFGYLNTSNSSITIPLGTDNMVVPMQYSSLLPTNFAPGRQYATIQINVSNNNPLVWMLDGSTATASPFSQRC</sequence>